<dbReference type="GO" id="GO:0009116">
    <property type="term" value="P:nucleoside metabolic process"/>
    <property type="evidence" value="ECO:0007669"/>
    <property type="project" value="InterPro"/>
</dbReference>
<dbReference type="PANTHER" id="PTHR46082:SF11">
    <property type="entry name" value="AAA+ ATPASE DOMAIN-CONTAINING PROTEIN-RELATED"/>
    <property type="match status" value="1"/>
</dbReference>
<dbReference type="EMBL" id="CDHN01000004">
    <property type="protein sequence ID" value="CEJ91578.1"/>
    <property type="molecule type" value="Genomic_DNA"/>
</dbReference>
<accession>A0A0A1TLD7</accession>
<evidence type="ECO:0000313" key="2">
    <source>
        <dbReference type="Proteomes" id="UP000039046"/>
    </source>
</evidence>
<dbReference type="PANTHER" id="PTHR46082">
    <property type="entry name" value="ATP/GTP-BINDING PROTEIN-RELATED"/>
    <property type="match status" value="1"/>
</dbReference>
<dbReference type="Gene3D" id="3.40.50.1580">
    <property type="entry name" value="Nucleoside phosphorylase domain"/>
    <property type="match status" value="1"/>
</dbReference>
<dbReference type="HOGENOM" id="CLU_000288_34_12_1"/>
<evidence type="ECO:0000313" key="1">
    <source>
        <dbReference type="EMBL" id="CEJ91578.1"/>
    </source>
</evidence>
<dbReference type="InterPro" id="IPR035994">
    <property type="entry name" value="Nucleoside_phosphorylase_sf"/>
</dbReference>
<dbReference type="Proteomes" id="UP000039046">
    <property type="component" value="Unassembled WGS sequence"/>
</dbReference>
<dbReference type="SUPFAM" id="SSF53167">
    <property type="entry name" value="Purine and uridine phosphorylases"/>
    <property type="match status" value="1"/>
</dbReference>
<evidence type="ECO:0008006" key="3">
    <source>
        <dbReference type="Google" id="ProtNLM"/>
    </source>
</evidence>
<dbReference type="GO" id="GO:0003824">
    <property type="term" value="F:catalytic activity"/>
    <property type="evidence" value="ECO:0007669"/>
    <property type="project" value="InterPro"/>
</dbReference>
<dbReference type="InterPro" id="IPR053137">
    <property type="entry name" value="NLR-like"/>
</dbReference>
<name>A0A0A1TLD7_9HYPO</name>
<protein>
    <recommendedName>
        <fullName evidence="3">Nucleoside phosphorylase domain-containing protein</fullName>
    </recommendedName>
</protein>
<dbReference type="AlphaFoldDB" id="A0A0A1TLD7"/>
<dbReference type="OrthoDB" id="20872at2759"/>
<dbReference type="STRING" id="1531966.A0A0A1TLD7"/>
<gene>
    <name evidence="1" type="ORF">VHEMI07280</name>
</gene>
<organism evidence="1 2">
    <name type="scientific">[Torrubiella] hemipterigena</name>
    <dbReference type="NCBI Taxonomy" id="1531966"/>
    <lineage>
        <taxon>Eukaryota</taxon>
        <taxon>Fungi</taxon>
        <taxon>Dikarya</taxon>
        <taxon>Ascomycota</taxon>
        <taxon>Pezizomycotina</taxon>
        <taxon>Sordariomycetes</taxon>
        <taxon>Hypocreomycetidae</taxon>
        <taxon>Hypocreales</taxon>
        <taxon>Clavicipitaceae</taxon>
        <taxon>Clavicipitaceae incertae sedis</taxon>
        <taxon>'Torrubiella' clade</taxon>
    </lineage>
</organism>
<proteinExistence type="predicted"/>
<sequence length="154" mass="16656">MSRPLKRQRLDVRPSRSGHVPTTLSHGDYAIGWICALPKELSASQAMLDTVHKPLPRVKNDSNTYTLGSIAVHNIVITCLSSGYYGTNKAAAVTSNMRWTFPSIRLYLMVGIGGGAPGTADIRLGDGVVGQGVVQYDLGKTVTRSQFIRTANIR</sequence>
<reference evidence="1 2" key="1">
    <citation type="journal article" date="2015" name="Genome Announc.">
        <title>Draft Genome Sequence and Gene Annotation of the Entomopathogenic Fungus Verticillium hemipterigenum.</title>
        <authorList>
            <person name="Horn F."/>
            <person name="Habel A."/>
            <person name="Scharf D.H."/>
            <person name="Dworschak J."/>
            <person name="Brakhage A.A."/>
            <person name="Guthke R."/>
            <person name="Hertweck C."/>
            <person name="Linde J."/>
        </authorList>
    </citation>
    <scope>NUCLEOTIDE SEQUENCE [LARGE SCALE GENOMIC DNA]</scope>
</reference>
<keyword evidence="2" id="KW-1185">Reference proteome</keyword>